<name>A0A3B1AKX0_9ZZZZ</name>
<accession>A0A3B1AKX0</accession>
<dbReference type="AlphaFoldDB" id="A0A3B1AKX0"/>
<gene>
    <name evidence="1" type="ORF">MNBD_GAMMA21-2574</name>
</gene>
<reference evidence="1" key="1">
    <citation type="submission" date="2018-06" db="EMBL/GenBank/DDBJ databases">
        <authorList>
            <person name="Zhirakovskaya E."/>
        </authorList>
    </citation>
    <scope>NUCLEOTIDE SEQUENCE</scope>
</reference>
<dbReference type="EMBL" id="UOFR01000077">
    <property type="protein sequence ID" value="VAX00613.1"/>
    <property type="molecule type" value="Genomic_DNA"/>
</dbReference>
<proteinExistence type="predicted"/>
<protein>
    <submittedName>
        <fullName evidence="1">Uncharacterized protein</fullName>
    </submittedName>
</protein>
<organism evidence="1">
    <name type="scientific">hydrothermal vent metagenome</name>
    <dbReference type="NCBI Taxonomy" id="652676"/>
    <lineage>
        <taxon>unclassified sequences</taxon>
        <taxon>metagenomes</taxon>
        <taxon>ecological metagenomes</taxon>
    </lineage>
</organism>
<evidence type="ECO:0000313" key="1">
    <source>
        <dbReference type="EMBL" id="VAX00613.1"/>
    </source>
</evidence>
<sequence>MLIVMHVNTMSKLLFLLLIQCIAANVYASIDSCAGFDVKAGILDKGKDGYYYVSRETKIIPMITIENNPNFRFGISIKSKNDSNFRIRATVTIPKTTNLNFDRDIDPKVNNELITINFPESDAPGESVLENYFNNGDSLGLYIFKIYINNTYCNTIDFTAVRDNNS</sequence>